<dbReference type="GO" id="GO:0045277">
    <property type="term" value="C:respiratory chain complex IV"/>
    <property type="evidence" value="ECO:0007669"/>
    <property type="project" value="InterPro"/>
</dbReference>
<comment type="caution">
    <text evidence="3">The sequence shown here is derived from an EMBL/GenBank/DDBJ whole genome shotgun (WGS) entry which is preliminary data.</text>
</comment>
<feature type="binding site" evidence="1">
    <location>
        <position position="108"/>
    </location>
    <ligand>
        <name>Zn(2+)</name>
        <dbReference type="ChEBI" id="CHEBI:29105"/>
    </ligand>
</feature>
<feature type="coiled-coil region" evidence="2">
    <location>
        <begin position="161"/>
        <end position="188"/>
    </location>
</feature>
<dbReference type="SUPFAM" id="SSF57802">
    <property type="entry name" value="Rubredoxin-like"/>
    <property type="match status" value="1"/>
</dbReference>
<dbReference type="Gene3D" id="2.60.11.10">
    <property type="entry name" value="Cytochrome c oxidase, subunit Vb"/>
    <property type="match status" value="1"/>
</dbReference>
<dbReference type="EMBL" id="CAXLJL010000223">
    <property type="protein sequence ID" value="CAL5134821.1"/>
    <property type="molecule type" value="Genomic_DNA"/>
</dbReference>
<name>A0AAV2TES6_CALDB</name>
<organism evidence="3 4">
    <name type="scientific">Calicophoron daubneyi</name>
    <name type="common">Rumen fluke</name>
    <name type="synonym">Paramphistomum daubneyi</name>
    <dbReference type="NCBI Taxonomy" id="300641"/>
    <lineage>
        <taxon>Eukaryota</taxon>
        <taxon>Metazoa</taxon>
        <taxon>Spiralia</taxon>
        <taxon>Lophotrochozoa</taxon>
        <taxon>Platyhelminthes</taxon>
        <taxon>Trematoda</taxon>
        <taxon>Digenea</taxon>
        <taxon>Plagiorchiida</taxon>
        <taxon>Pronocephalata</taxon>
        <taxon>Paramphistomoidea</taxon>
        <taxon>Paramphistomidae</taxon>
        <taxon>Calicophoron</taxon>
    </lineage>
</organism>
<evidence type="ECO:0000313" key="3">
    <source>
        <dbReference type="EMBL" id="CAL5134821.1"/>
    </source>
</evidence>
<feature type="binding site" evidence="1">
    <location>
        <position position="130"/>
    </location>
    <ligand>
        <name>Zn(2+)</name>
        <dbReference type="ChEBI" id="CHEBI:29105"/>
    </ligand>
</feature>
<dbReference type="GO" id="GO:0046872">
    <property type="term" value="F:metal ion binding"/>
    <property type="evidence" value="ECO:0007669"/>
    <property type="project" value="UniProtKB-KW"/>
</dbReference>
<sequence length="220" mass="25543">MLARSCFGCSATANQVLRCLSVGSNTNVGIKERMRKFIMENPHLSPSGPSNLNLPVAKDVSRMQKEMMAQVEVIDIDSIHNRLRKIRPNSKENPLIVGSKLERQVETCMCYPDAHYLRHIVLYRDLPVRCQCGHWFKLVDMKRFEEEREKRWAEIKNEPENAKLLKELDDTENALNTLMARSQSMTRKSPGSNDAIIELSTLWRKLKNTYVEIRRRMDLP</sequence>
<keyword evidence="1" id="KW-0479">Metal-binding</keyword>
<gene>
    <name evidence="3" type="ORF">CDAUBV1_LOCUS8780</name>
</gene>
<reference evidence="3" key="1">
    <citation type="submission" date="2024-06" db="EMBL/GenBank/DDBJ databases">
        <authorList>
            <person name="Liu X."/>
            <person name="Lenzi L."/>
            <person name="Haldenby T S."/>
            <person name="Uol C."/>
        </authorList>
    </citation>
    <scope>NUCLEOTIDE SEQUENCE</scope>
</reference>
<dbReference type="GO" id="GO:0005740">
    <property type="term" value="C:mitochondrial envelope"/>
    <property type="evidence" value="ECO:0007669"/>
    <property type="project" value="InterPro"/>
</dbReference>
<dbReference type="InterPro" id="IPR036972">
    <property type="entry name" value="Cyt_c_oxidase_su5b_sf"/>
</dbReference>
<dbReference type="Proteomes" id="UP001497525">
    <property type="component" value="Unassembled WGS sequence"/>
</dbReference>
<feature type="binding site" evidence="1">
    <location>
        <position position="132"/>
    </location>
    <ligand>
        <name>Zn(2+)</name>
        <dbReference type="ChEBI" id="CHEBI:29105"/>
    </ligand>
</feature>
<keyword evidence="1" id="KW-0862">Zinc</keyword>
<dbReference type="GO" id="GO:0006123">
    <property type="term" value="P:mitochondrial electron transport, cytochrome c to oxygen"/>
    <property type="evidence" value="ECO:0007669"/>
    <property type="project" value="InterPro"/>
</dbReference>
<proteinExistence type="predicted"/>
<evidence type="ECO:0000256" key="2">
    <source>
        <dbReference type="SAM" id="Coils"/>
    </source>
</evidence>
<dbReference type="AlphaFoldDB" id="A0AAV2TES6"/>
<protein>
    <submittedName>
        <fullName evidence="3">Uncharacterized protein</fullName>
    </submittedName>
</protein>
<dbReference type="InterPro" id="IPR002124">
    <property type="entry name" value="Cyt_c_oxidase_su5b"/>
</dbReference>
<dbReference type="PROSITE" id="PS51359">
    <property type="entry name" value="COX5B_2"/>
    <property type="match status" value="1"/>
</dbReference>
<keyword evidence="2" id="KW-0175">Coiled coil</keyword>
<evidence type="ECO:0000256" key="1">
    <source>
        <dbReference type="PIRSR" id="PIRSR602124-1"/>
    </source>
</evidence>
<feature type="binding site" evidence="1">
    <location>
        <position position="110"/>
    </location>
    <ligand>
        <name>Zn(2+)</name>
        <dbReference type="ChEBI" id="CHEBI:29105"/>
    </ligand>
</feature>
<evidence type="ECO:0000313" key="4">
    <source>
        <dbReference type="Proteomes" id="UP001497525"/>
    </source>
</evidence>
<accession>A0AAV2TES6</accession>